<gene>
    <name evidence="2" type="ORF">CCR75_009639</name>
</gene>
<dbReference type="EMBL" id="SHOA02000016">
    <property type="protein sequence ID" value="TDH68592.1"/>
    <property type="molecule type" value="Genomic_DNA"/>
</dbReference>
<sequence length="112" mass="12471">MAFGSAITGPVKDFETKALRLVSDTRDAANAVRLLKIADNEEKRYSLNDDDGNQDNSSKISDDSSDDASVSSSELPQWSYDDALYKRQMAMERHNDTGTLLRKGKEANNFSF</sequence>
<reference evidence="2 3" key="1">
    <citation type="journal article" date="2021" name="Genome Biol.">
        <title>AFLAP: assembly-free linkage analysis pipeline using k-mers from genome sequencing data.</title>
        <authorList>
            <person name="Fletcher K."/>
            <person name="Zhang L."/>
            <person name="Gil J."/>
            <person name="Han R."/>
            <person name="Cavanaugh K."/>
            <person name="Michelmore R."/>
        </authorList>
    </citation>
    <scope>NUCLEOTIDE SEQUENCE [LARGE SCALE GENOMIC DNA]</scope>
    <source>
        <strain evidence="2 3">SF5</strain>
    </source>
</reference>
<proteinExistence type="predicted"/>
<organism evidence="2 3">
    <name type="scientific">Bremia lactucae</name>
    <name type="common">Lettuce downy mildew</name>
    <dbReference type="NCBI Taxonomy" id="4779"/>
    <lineage>
        <taxon>Eukaryota</taxon>
        <taxon>Sar</taxon>
        <taxon>Stramenopiles</taxon>
        <taxon>Oomycota</taxon>
        <taxon>Peronosporomycetes</taxon>
        <taxon>Peronosporales</taxon>
        <taxon>Peronosporaceae</taxon>
        <taxon>Bremia</taxon>
    </lineage>
</organism>
<accession>A0A976FKQ5</accession>
<dbReference type="GeneID" id="94353349"/>
<dbReference type="KEGG" id="blac:94353349"/>
<name>A0A976FKQ5_BRELC</name>
<dbReference type="RefSeq" id="XP_067818091.1">
    <property type="nucleotide sequence ID" value="XM_067967678.1"/>
</dbReference>
<evidence type="ECO:0000313" key="3">
    <source>
        <dbReference type="Proteomes" id="UP000294530"/>
    </source>
</evidence>
<comment type="caution">
    <text evidence="2">The sequence shown here is derived from an EMBL/GenBank/DDBJ whole genome shotgun (WGS) entry which is preliminary data.</text>
</comment>
<protein>
    <submittedName>
        <fullName evidence="2">Uncharacterized protein</fullName>
    </submittedName>
</protein>
<dbReference type="Proteomes" id="UP000294530">
    <property type="component" value="Unassembled WGS sequence"/>
</dbReference>
<dbReference type="AlphaFoldDB" id="A0A976FKQ5"/>
<keyword evidence="3" id="KW-1185">Reference proteome</keyword>
<evidence type="ECO:0000256" key="1">
    <source>
        <dbReference type="SAM" id="MobiDB-lite"/>
    </source>
</evidence>
<feature type="region of interest" description="Disordered" evidence="1">
    <location>
        <begin position="43"/>
        <end position="74"/>
    </location>
</feature>
<evidence type="ECO:0000313" key="2">
    <source>
        <dbReference type="EMBL" id="TDH68592.1"/>
    </source>
</evidence>